<dbReference type="SUPFAM" id="SSF51338">
    <property type="entry name" value="Composite domain of metallo-dependent hydrolases"/>
    <property type="match status" value="1"/>
</dbReference>
<evidence type="ECO:0000313" key="3">
    <source>
        <dbReference type="Proteomes" id="UP000004931"/>
    </source>
</evidence>
<keyword evidence="3" id="KW-1185">Reference proteome</keyword>
<evidence type="ECO:0000313" key="2">
    <source>
        <dbReference type="EMBL" id="EAW32126.1"/>
    </source>
</evidence>
<gene>
    <name evidence="2" type="ORF">GP2143_12761</name>
</gene>
<name>A0Y7M2_9GAMM</name>
<proteinExistence type="predicted"/>
<dbReference type="eggNOG" id="COG1228">
    <property type="taxonomic scope" value="Bacteria"/>
</dbReference>
<dbReference type="STRING" id="247633.GP2143_12761"/>
<keyword evidence="2" id="KW-0378">Hydrolase</keyword>
<dbReference type="Gene3D" id="2.30.40.10">
    <property type="entry name" value="Urease, subunit C, domain 1"/>
    <property type="match status" value="1"/>
</dbReference>
<dbReference type="PANTHER" id="PTHR43135:SF3">
    <property type="entry name" value="ALPHA-D-RIBOSE 1-METHYLPHOSPHONATE 5-TRIPHOSPHATE DIPHOSPHATASE"/>
    <property type="match status" value="1"/>
</dbReference>
<dbReference type="EMBL" id="AAVT01000001">
    <property type="protein sequence ID" value="EAW32126.1"/>
    <property type="molecule type" value="Genomic_DNA"/>
</dbReference>
<protein>
    <submittedName>
        <fullName evidence="2">Putative amidohydrolase family protein</fullName>
    </submittedName>
</protein>
<dbReference type="Proteomes" id="UP000004931">
    <property type="component" value="Unassembled WGS sequence"/>
</dbReference>
<dbReference type="InterPro" id="IPR011059">
    <property type="entry name" value="Metal-dep_hydrolase_composite"/>
</dbReference>
<dbReference type="GO" id="GO:0016810">
    <property type="term" value="F:hydrolase activity, acting on carbon-nitrogen (but not peptide) bonds"/>
    <property type="evidence" value="ECO:0007669"/>
    <property type="project" value="InterPro"/>
</dbReference>
<reference evidence="2 3" key="1">
    <citation type="journal article" date="2010" name="J. Bacteriol.">
        <title>Genome sequence of the oligotrophic marine Gammaproteobacterium HTCC2143, isolated from the Oregon Coast.</title>
        <authorList>
            <person name="Oh H.M."/>
            <person name="Kang I."/>
            <person name="Ferriera S."/>
            <person name="Giovannoni S.J."/>
            <person name="Cho J.C."/>
        </authorList>
    </citation>
    <scope>NUCLEOTIDE SEQUENCE [LARGE SCALE GENOMIC DNA]</scope>
    <source>
        <strain evidence="2 3">HTCC2143</strain>
    </source>
</reference>
<dbReference type="SUPFAM" id="SSF51556">
    <property type="entry name" value="Metallo-dependent hydrolases"/>
    <property type="match status" value="1"/>
</dbReference>
<accession>A0Y7M2</accession>
<dbReference type="Pfam" id="PF01979">
    <property type="entry name" value="Amidohydro_1"/>
    <property type="match status" value="1"/>
</dbReference>
<dbReference type="InterPro" id="IPR032466">
    <property type="entry name" value="Metal_Hydrolase"/>
</dbReference>
<comment type="caution">
    <text evidence="2">The sequence shown here is derived from an EMBL/GenBank/DDBJ whole genome shotgun (WGS) entry which is preliminary data.</text>
</comment>
<dbReference type="InterPro" id="IPR051781">
    <property type="entry name" value="Metallo-dep_Hydrolase"/>
</dbReference>
<dbReference type="PANTHER" id="PTHR43135">
    <property type="entry name" value="ALPHA-D-RIBOSE 1-METHYLPHOSPHONATE 5-TRIPHOSPHATE DIPHOSPHATASE"/>
    <property type="match status" value="1"/>
</dbReference>
<sequence>MTKFLNGIAGFKKEHRQMLPIIIKRIQMNKRLSGLVLVTLFLAACSTIPTAGTAITNVTVIDAINGSRSHQTVIFHDDEIIAVLPAEEKFLVSETIDGTGKYLIPGLWDFHVHLTYDDRFTETMPAMFLSYGVTSVRDTGGLLNKILPVVSAMRSDTAIAPRVYFAGPLLDGKFVVYDGKSVPEIGVRNATGSEAKAMIAGLKDQGVDFIKVYELVTPTVFHAMVEAANELNLPIDSHVPLSMLASEAGPLVDSIEHLRNIELDCASDSAVLHKKRLELLENTGDLSGYQLRSSLHKIQRMSAIANYSEPRCDQTLAALTATMQVPTLRLNAVTIYPPYERSGWKEAMARTPTSIQDEWYQLESKLRKNQSNQDSTFADWSLFLTGRMHDKGLPIAAGTDTPIGLSVPGYSLHSELEMLVKAGLSPLEALGSATVRPAEYFSLQNELGSIDAGKKADMVLLDKNPLDDIRNTKTIAAVISKGRWLTPAELLPTIQNPAQ</sequence>
<organism evidence="2 3">
    <name type="scientific">marine gamma proteobacterium HTCC2143</name>
    <dbReference type="NCBI Taxonomy" id="247633"/>
    <lineage>
        <taxon>Bacteria</taxon>
        <taxon>Pseudomonadati</taxon>
        <taxon>Pseudomonadota</taxon>
        <taxon>Gammaproteobacteria</taxon>
        <taxon>Cellvibrionales</taxon>
        <taxon>Spongiibacteraceae</taxon>
        <taxon>BD1-7 clade</taxon>
    </lineage>
</organism>
<dbReference type="OrthoDB" id="9807210at2"/>
<dbReference type="InterPro" id="IPR006680">
    <property type="entry name" value="Amidohydro-rel"/>
</dbReference>
<evidence type="ECO:0000259" key="1">
    <source>
        <dbReference type="Pfam" id="PF01979"/>
    </source>
</evidence>
<dbReference type="AlphaFoldDB" id="A0Y7M2"/>
<feature type="domain" description="Amidohydrolase-related" evidence="1">
    <location>
        <begin position="388"/>
        <end position="484"/>
    </location>
</feature>
<dbReference type="Gene3D" id="3.20.20.140">
    <property type="entry name" value="Metal-dependent hydrolases"/>
    <property type="match status" value="1"/>
</dbReference>